<gene>
    <name evidence="2" type="ordered locus">Cyan7822_0316</name>
</gene>
<evidence type="ECO:0000256" key="1">
    <source>
        <dbReference type="SAM" id="MobiDB-lite"/>
    </source>
</evidence>
<dbReference type="Pfam" id="PF07813">
    <property type="entry name" value="LTXXQ"/>
    <property type="match status" value="1"/>
</dbReference>
<dbReference type="Proteomes" id="UP000008206">
    <property type="component" value="Chromosome"/>
</dbReference>
<evidence type="ECO:0000313" key="3">
    <source>
        <dbReference type="Proteomes" id="UP000008206"/>
    </source>
</evidence>
<keyword evidence="3" id="KW-1185">Reference proteome</keyword>
<name>E0U583_GLOV7</name>
<dbReference type="STRING" id="497965.Cyan7822_0316"/>
<sequence>MSIRQTSIVVGLFALFIGTSVVLAEPLFKNSSQPTTNSEQLVAQNPDTTPQDTPQRGPGNRRGQRGNFGPGRLLQQLGLSDQQQQKLEAIKQKYQGQLQPLRENMKTLREDLGTLMTGTASNQEIRAKHQQLVASRQKMENIRFESMLEMREILTPEQRSKLGQLMEQRRENFRQRFTEGPDGDE</sequence>
<dbReference type="KEGG" id="cyj:Cyan7822_0316"/>
<reference evidence="3" key="1">
    <citation type="journal article" date="2011" name="MBio">
        <title>Novel metabolic attributes of the genus Cyanothece, comprising a group of unicellular nitrogen-fixing Cyanobacteria.</title>
        <authorList>
            <person name="Bandyopadhyay A."/>
            <person name="Elvitigala T."/>
            <person name="Welsh E."/>
            <person name="Stockel J."/>
            <person name="Liberton M."/>
            <person name="Min H."/>
            <person name="Sherman L.A."/>
            <person name="Pakrasi H.B."/>
        </authorList>
    </citation>
    <scope>NUCLEOTIDE SEQUENCE [LARGE SCALE GENOMIC DNA]</scope>
    <source>
        <strain evidence="3">PCC 7822</strain>
    </source>
</reference>
<dbReference type="InterPro" id="IPR012899">
    <property type="entry name" value="LTXXQ"/>
</dbReference>
<evidence type="ECO:0008006" key="4">
    <source>
        <dbReference type="Google" id="ProtNLM"/>
    </source>
</evidence>
<protein>
    <recommendedName>
        <fullName evidence="4">Periplasmic heavy metal sensor</fullName>
    </recommendedName>
</protein>
<accession>E0U583</accession>
<feature type="compositionally biased region" description="Polar residues" evidence="1">
    <location>
        <begin position="30"/>
        <end position="53"/>
    </location>
</feature>
<dbReference type="EMBL" id="CP002198">
    <property type="protein sequence ID" value="ADN12362.1"/>
    <property type="molecule type" value="Genomic_DNA"/>
</dbReference>
<organism evidence="2 3">
    <name type="scientific">Gloeothece verrucosa (strain PCC 7822)</name>
    <name type="common">Cyanothece sp. (strain PCC 7822)</name>
    <dbReference type="NCBI Taxonomy" id="497965"/>
    <lineage>
        <taxon>Bacteria</taxon>
        <taxon>Bacillati</taxon>
        <taxon>Cyanobacteriota</taxon>
        <taxon>Cyanophyceae</taxon>
        <taxon>Oscillatoriophycideae</taxon>
        <taxon>Chroococcales</taxon>
        <taxon>Aphanothecaceae</taxon>
        <taxon>Gloeothece</taxon>
        <taxon>Gloeothece verrucosa</taxon>
    </lineage>
</organism>
<evidence type="ECO:0000313" key="2">
    <source>
        <dbReference type="EMBL" id="ADN12362.1"/>
    </source>
</evidence>
<dbReference type="HOGENOM" id="CLU_123310_0_0_3"/>
<dbReference type="CDD" id="cd09916">
    <property type="entry name" value="CpxP_like"/>
    <property type="match status" value="1"/>
</dbReference>
<dbReference type="eggNOG" id="COG3678">
    <property type="taxonomic scope" value="Bacteria"/>
</dbReference>
<dbReference type="Gene3D" id="1.20.120.1490">
    <property type="match status" value="1"/>
</dbReference>
<dbReference type="AlphaFoldDB" id="E0U583"/>
<dbReference type="RefSeq" id="WP_013320472.1">
    <property type="nucleotide sequence ID" value="NC_014501.1"/>
</dbReference>
<proteinExistence type="predicted"/>
<dbReference type="OrthoDB" id="531812at2"/>
<feature type="region of interest" description="Disordered" evidence="1">
    <location>
        <begin position="30"/>
        <end position="71"/>
    </location>
</feature>
<dbReference type="GO" id="GO:0042597">
    <property type="term" value="C:periplasmic space"/>
    <property type="evidence" value="ECO:0007669"/>
    <property type="project" value="InterPro"/>
</dbReference>